<reference evidence="14 15" key="1">
    <citation type="submission" date="2016-07" db="EMBL/GenBank/DDBJ databases">
        <title>Pervasive Adenine N6-methylation of Active Genes in Fungi.</title>
        <authorList>
            <consortium name="DOE Joint Genome Institute"/>
            <person name="Mondo S.J."/>
            <person name="Dannebaum R.O."/>
            <person name="Kuo R.C."/>
            <person name="Labutti K."/>
            <person name="Haridas S."/>
            <person name="Kuo A."/>
            <person name="Salamov A."/>
            <person name="Ahrendt S.R."/>
            <person name="Lipzen A."/>
            <person name="Sullivan W."/>
            <person name="Andreopoulos W.B."/>
            <person name="Clum A."/>
            <person name="Lindquist E."/>
            <person name="Daum C."/>
            <person name="Ramamoorthy G.K."/>
            <person name="Gryganskyi A."/>
            <person name="Culley D."/>
            <person name="Magnuson J.K."/>
            <person name="James T.Y."/>
            <person name="O'Malley M.A."/>
            <person name="Stajich J.E."/>
            <person name="Spatafora J.W."/>
            <person name="Visel A."/>
            <person name="Grigoriev I.V."/>
        </authorList>
    </citation>
    <scope>NUCLEOTIDE SEQUENCE [LARGE SCALE GENOMIC DNA]</scope>
    <source>
        <strain evidence="14 15">JEL800</strain>
    </source>
</reference>
<dbReference type="InterPro" id="IPR013083">
    <property type="entry name" value="Znf_RING/FYVE/PHD"/>
</dbReference>
<dbReference type="GO" id="GO:0006457">
    <property type="term" value="P:protein folding"/>
    <property type="evidence" value="ECO:0007669"/>
    <property type="project" value="InterPro"/>
</dbReference>
<name>A0A1Y2D328_9FUNG</name>
<dbReference type="OrthoDB" id="407558at2759"/>
<feature type="domain" description="PPIase cyclophilin-type" evidence="12">
    <location>
        <begin position="280"/>
        <end position="422"/>
    </location>
</feature>
<dbReference type="InterPro" id="IPR020892">
    <property type="entry name" value="Cyclophilin-type_PPIase_CS"/>
</dbReference>
<dbReference type="InterPro" id="IPR002130">
    <property type="entry name" value="Cyclophilin-type_PPIase_dom"/>
</dbReference>
<keyword evidence="9" id="KW-0413">Isomerase</keyword>
<evidence type="ECO:0000313" key="15">
    <source>
        <dbReference type="Proteomes" id="UP000193642"/>
    </source>
</evidence>
<evidence type="ECO:0000259" key="12">
    <source>
        <dbReference type="PROSITE" id="PS50072"/>
    </source>
</evidence>
<dbReference type="GO" id="GO:0003755">
    <property type="term" value="F:peptidyl-prolyl cis-trans isomerase activity"/>
    <property type="evidence" value="ECO:0007669"/>
    <property type="project" value="UniProtKB-KW"/>
</dbReference>
<evidence type="ECO:0000256" key="2">
    <source>
        <dbReference type="ARBA" id="ARBA00000971"/>
    </source>
</evidence>
<dbReference type="GO" id="GO:0000209">
    <property type="term" value="P:protein polyubiquitination"/>
    <property type="evidence" value="ECO:0007669"/>
    <property type="project" value="TreeGrafter"/>
</dbReference>
<evidence type="ECO:0000256" key="4">
    <source>
        <dbReference type="ARBA" id="ARBA00004123"/>
    </source>
</evidence>
<comment type="function">
    <text evidence="3">May catalyze the cis-trans isomerization of proline imidic peptide bonds in oligopeptides thereby assisting the folding of proteins. May also function as a chaperone, playing a role in intracellular transport of proteins. May also have a protein ubiquitin ligase activity acting as an E3 ubiquitin protein ligase or as a ubiquitin-ubiquitin ligase promoting elongation of ubiquitin chains on proteins.</text>
</comment>
<dbReference type="InterPro" id="IPR029000">
    <property type="entry name" value="Cyclophilin-like_dom_sf"/>
</dbReference>
<dbReference type="SUPFAM" id="SSF50891">
    <property type="entry name" value="Cyclophilin-like"/>
    <property type="match status" value="1"/>
</dbReference>
<protein>
    <submittedName>
        <fullName evidence="14">CB-CYP-4 protein</fullName>
    </submittedName>
</protein>
<feature type="domain" description="U-box" evidence="13">
    <location>
        <begin position="35"/>
        <end position="108"/>
    </location>
</feature>
<comment type="similarity">
    <text evidence="5">Belongs to the cyclophilin-type PPIase family. PPIL2 subfamily.</text>
</comment>
<evidence type="ECO:0000256" key="9">
    <source>
        <dbReference type="ARBA" id="ARBA00023235"/>
    </source>
</evidence>
<dbReference type="Proteomes" id="UP000193642">
    <property type="component" value="Unassembled WGS sequence"/>
</dbReference>
<evidence type="ECO:0000256" key="7">
    <source>
        <dbReference type="ARBA" id="ARBA00022786"/>
    </source>
</evidence>
<dbReference type="GO" id="GO:0071013">
    <property type="term" value="C:catalytic step 2 spliceosome"/>
    <property type="evidence" value="ECO:0007669"/>
    <property type="project" value="TreeGrafter"/>
</dbReference>
<dbReference type="GO" id="GO:0061630">
    <property type="term" value="F:ubiquitin protein ligase activity"/>
    <property type="evidence" value="ECO:0007669"/>
    <property type="project" value="UniProtKB-EC"/>
</dbReference>
<dbReference type="Pfam" id="PF00160">
    <property type="entry name" value="Pro_isomerase"/>
    <property type="match status" value="1"/>
</dbReference>
<evidence type="ECO:0000256" key="3">
    <source>
        <dbReference type="ARBA" id="ARBA00003697"/>
    </source>
</evidence>
<dbReference type="PRINTS" id="PR00153">
    <property type="entry name" value="CSAPPISMRASE"/>
</dbReference>
<dbReference type="FunFam" id="2.40.100.10:FF:000014">
    <property type="entry name" value="Peptidyl-prolyl cis-trans isomerase cyp65"/>
    <property type="match status" value="1"/>
</dbReference>
<dbReference type="FunFam" id="3.30.40.10:FF:000079">
    <property type="entry name" value="Peptidyl-prolyl cis-trans isomerase 2"/>
    <property type="match status" value="1"/>
</dbReference>
<evidence type="ECO:0000259" key="13">
    <source>
        <dbReference type="PROSITE" id="PS51698"/>
    </source>
</evidence>
<dbReference type="STRING" id="329046.A0A1Y2D328"/>
<dbReference type="PROSITE" id="PS51698">
    <property type="entry name" value="U_BOX"/>
    <property type="match status" value="1"/>
</dbReference>
<dbReference type="CDD" id="cd16663">
    <property type="entry name" value="RING-Ubox_PPIL2"/>
    <property type="match status" value="1"/>
</dbReference>
<comment type="caution">
    <text evidence="14">The sequence shown here is derived from an EMBL/GenBank/DDBJ whole genome shotgun (WGS) entry which is preliminary data.</text>
</comment>
<dbReference type="InterPro" id="IPR003613">
    <property type="entry name" value="Ubox_domain"/>
</dbReference>
<evidence type="ECO:0000256" key="6">
    <source>
        <dbReference type="ARBA" id="ARBA00022679"/>
    </source>
</evidence>
<evidence type="ECO:0000256" key="10">
    <source>
        <dbReference type="ARBA" id="ARBA00023242"/>
    </source>
</evidence>
<dbReference type="PANTHER" id="PTHR45625">
    <property type="entry name" value="PEPTIDYL-PROLYL CIS-TRANS ISOMERASE-RELATED"/>
    <property type="match status" value="1"/>
</dbReference>
<keyword evidence="8" id="KW-0697">Rotamase</keyword>
<dbReference type="SMART" id="SM00504">
    <property type="entry name" value="Ubox"/>
    <property type="match status" value="1"/>
</dbReference>
<dbReference type="Gene3D" id="3.30.40.10">
    <property type="entry name" value="Zinc/RING finger domain, C3HC4 (zinc finger)"/>
    <property type="match status" value="1"/>
</dbReference>
<comment type="catalytic activity">
    <reaction evidence="2">
        <text>[protein]-peptidylproline (omega=180) = [protein]-peptidylproline (omega=0)</text>
        <dbReference type="Rhea" id="RHEA:16237"/>
        <dbReference type="Rhea" id="RHEA-COMP:10747"/>
        <dbReference type="Rhea" id="RHEA-COMP:10748"/>
        <dbReference type="ChEBI" id="CHEBI:83833"/>
        <dbReference type="ChEBI" id="CHEBI:83834"/>
        <dbReference type="EC" id="5.2.1.8"/>
    </reaction>
</comment>
<dbReference type="PANTHER" id="PTHR45625:SF1">
    <property type="entry name" value="RING-TYPE E3 UBIQUITIN-PROTEIN LIGASE PPIL2"/>
    <property type="match status" value="1"/>
</dbReference>
<dbReference type="EMBL" id="MCGO01000001">
    <property type="protein sequence ID" value="ORY53691.1"/>
    <property type="molecule type" value="Genomic_DNA"/>
</dbReference>
<dbReference type="PROSITE" id="PS00170">
    <property type="entry name" value="CSA_PPIASE_1"/>
    <property type="match status" value="1"/>
</dbReference>
<keyword evidence="6" id="KW-0808">Transferase</keyword>
<evidence type="ECO:0000256" key="11">
    <source>
        <dbReference type="SAM" id="MobiDB-lite"/>
    </source>
</evidence>
<sequence>MGKDSDKMYITHSEWSTLDFGHGGFKNRKTGKEFKKLPFHCCALSLSPFETPRCTKDGLVFDLMHILPWIKKHGTNPVTGEPLAASDLIPLHFHKNADGAYHDPITFKVFTDSTHIVAVGTTGHVYAYETIDELNVKTKSWKDLMTDEPFKRKDLITIQDPHNISNRDINAFHYKVNDLAKPEEDSKINAKGATARILAAIAPSKPTTPAKDLPITPSYVPKKSTTQNAAHYSDNSAAASFTSLGSSAVTQNKAAVLSDAEYLTSTVKDHAFARIKTNFGVIDVELFCDVAPKACYNFVQLSKNGYYKNVPFHRSIKNFMVQTGDPTGTGRGGKSVYGHTFGDEFKGLSHNERGILSMANRGKDTNSSQFFITYKQCKHLDGKHSIFGKITKGLEVLDKIEQVETDDGDKPKKPITMESIEILVDPFEKALNILKGTDPETLKKAEEAAARKAKKEANDRVFAPMSGGSEIGKYFKKSVDEESSDKKRGLEEGSSAAGNEYENAERPKKKAGSSKFDFSSW</sequence>
<accession>A0A1Y2D328</accession>
<dbReference type="AlphaFoldDB" id="A0A1Y2D328"/>
<dbReference type="PROSITE" id="PS50072">
    <property type="entry name" value="CSA_PPIASE_2"/>
    <property type="match status" value="1"/>
</dbReference>
<gene>
    <name evidence="14" type="ORF">BCR33DRAFT_732508</name>
</gene>
<dbReference type="InterPro" id="IPR026951">
    <property type="entry name" value="PPIL2_U-box_dom"/>
</dbReference>
<dbReference type="Gene3D" id="2.40.100.10">
    <property type="entry name" value="Cyclophilin-like"/>
    <property type="match status" value="1"/>
</dbReference>
<feature type="compositionally biased region" description="Basic and acidic residues" evidence="11">
    <location>
        <begin position="477"/>
        <end position="491"/>
    </location>
</feature>
<evidence type="ECO:0000256" key="5">
    <source>
        <dbReference type="ARBA" id="ARBA00007930"/>
    </source>
</evidence>
<keyword evidence="15" id="KW-1185">Reference proteome</keyword>
<keyword evidence="7" id="KW-0833">Ubl conjugation pathway</keyword>
<evidence type="ECO:0000313" key="14">
    <source>
        <dbReference type="EMBL" id="ORY53691.1"/>
    </source>
</evidence>
<comment type="catalytic activity">
    <reaction evidence="1">
        <text>S-ubiquitinyl-[E2 ubiquitin-conjugating enzyme]-L-cysteine + [acceptor protein]-L-lysine = [E2 ubiquitin-conjugating enzyme]-L-cysteine + N(6)-ubiquitinyl-[acceptor protein]-L-lysine.</text>
        <dbReference type="EC" id="2.3.2.27"/>
    </reaction>
</comment>
<evidence type="ECO:0000256" key="1">
    <source>
        <dbReference type="ARBA" id="ARBA00000900"/>
    </source>
</evidence>
<proteinExistence type="inferred from homology"/>
<feature type="region of interest" description="Disordered" evidence="11">
    <location>
        <begin position="453"/>
        <end position="521"/>
    </location>
</feature>
<dbReference type="InterPro" id="IPR044666">
    <property type="entry name" value="Cyclophilin_A-like"/>
</dbReference>
<dbReference type="SUPFAM" id="SSF57850">
    <property type="entry name" value="RING/U-box"/>
    <property type="match status" value="1"/>
</dbReference>
<comment type="subcellular location">
    <subcellularLocation>
        <location evidence="4">Nucleus</location>
    </subcellularLocation>
</comment>
<evidence type="ECO:0000256" key="8">
    <source>
        <dbReference type="ARBA" id="ARBA00023110"/>
    </source>
</evidence>
<keyword evidence="10" id="KW-0539">Nucleus</keyword>
<organism evidence="14 15">
    <name type="scientific">Rhizoclosmatium globosum</name>
    <dbReference type="NCBI Taxonomy" id="329046"/>
    <lineage>
        <taxon>Eukaryota</taxon>
        <taxon>Fungi</taxon>
        <taxon>Fungi incertae sedis</taxon>
        <taxon>Chytridiomycota</taxon>
        <taxon>Chytridiomycota incertae sedis</taxon>
        <taxon>Chytridiomycetes</taxon>
        <taxon>Chytridiales</taxon>
        <taxon>Chytriomycetaceae</taxon>
        <taxon>Rhizoclosmatium</taxon>
    </lineage>
</organism>